<accession>A0ABW3TCR5</accession>
<keyword evidence="4 6" id="KW-1133">Transmembrane helix</keyword>
<feature type="transmembrane region" description="Helical" evidence="6">
    <location>
        <begin position="269"/>
        <end position="288"/>
    </location>
</feature>
<dbReference type="PANTHER" id="PTHR43124">
    <property type="entry name" value="PURINE EFFLUX PUMP PBUE"/>
    <property type="match status" value="1"/>
</dbReference>
<evidence type="ECO:0000256" key="2">
    <source>
        <dbReference type="ARBA" id="ARBA00022475"/>
    </source>
</evidence>
<evidence type="ECO:0000313" key="8">
    <source>
        <dbReference type="EMBL" id="MFD1194898.1"/>
    </source>
</evidence>
<dbReference type="Gene3D" id="1.20.1250.20">
    <property type="entry name" value="MFS general substrate transporter like domains"/>
    <property type="match status" value="2"/>
</dbReference>
<dbReference type="RefSeq" id="WP_380790979.1">
    <property type="nucleotide sequence ID" value="NZ_JBHTKR010000003.1"/>
</dbReference>
<feature type="transmembrane region" description="Helical" evidence="6">
    <location>
        <begin position="237"/>
        <end position="257"/>
    </location>
</feature>
<dbReference type="Proteomes" id="UP001597151">
    <property type="component" value="Unassembled WGS sequence"/>
</dbReference>
<name>A0ABW3TCR5_9RHOB</name>
<feature type="transmembrane region" description="Helical" evidence="6">
    <location>
        <begin position="161"/>
        <end position="179"/>
    </location>
</feature>
<evidence type="ECO:0000256" key="6">
    <source>
        <dbReference type="SAM" id="Phobius"/>
    </source>
</evidence>
<dbReference type="SUPFAM" id="SSF103473">
    <property type="entry name" value="MFS general substrate transporter"/>
    <property type="match status" value="1"/>
</dbReference>
<feature type="transmembrane region" description="Helical" evidence="6">
    <location>
        <begin position="42"/>
        <end position="62"/>
    </location>
</feature>
<feature type="transmembrane region" description="Helical" evidence="6">
    <location>
        <begin position="129"/>
        <end position="155"/>
    </location>
</feature>
<dbReference type="Pfam" id="PF07690">
    <property type="entry name" value="MFS_1"/>
    <property type="match status" value="2"/>
</dbReference>
<sequence length="392" mass="41049">MRLGLVLLCAGYVLSQFFRAFLAVLARVLEQDIGALPADLAFASGLWFLTFALAQIPVGAALDRIGPRRTAAVILAIGGGGGAALFAMATTPLHISIAMGLIGIGCSPVLMASYFIFARMYPAAMFATLGAVMIGVGSLGNLAGSAPLAWAIGAFGWRETIWGLSLMSLILAAGIWLTVEDPPRIISDTKGSVLDILKMPALWVIFPLLLINYAPAAGLRGLWIGPYLAEVHGATEALIGTATLVMGLAMIAGSLAYGPLDRILGTRKWVIFGGNALSCLALATLALWPQPGFVTAVFLFAVVGFFGLSFPIIMAHSRSFVPPHLAGRGITLLNLISIGGVGLMQVATGQVYRAMADPAAPAAQPYTVLFGFFAALVLIGLVVYLFSRDRLD</sequence>
<keyword evidence="5 6" id="KW-0472">Membrane</keyword>
<feature type="transmembrane region" description="Helical" evidence="6">
    <location>
        <begin position="71"/>
        <end position="89"/>
    </location>
</feature>
<evidence type="ECO:0000259" key="7">
    <source>
        <dbReference type="PROSITE" id="PS50850"/>
    </source>
</evidence>
<keyword evidence="3 6" id="KW-0812">Transmembrane</keyword>
<dbReference type="InterPro" id="IPR050189">
    <property type="entry name" value="MFS_Efflux_Transporters"/>
</dbReference>
<dbReference type="InterPro" id="IPR036259">
    <property type="entry name" value="MFS_trans_sf"/>
</dbReference>
<evidence type="ECO:0000256" key="1">
    <source>
        <dbReference type="ARBA" id="ARBA00004651"/>
    </source>
</evidence>
<feature type="domain" description="Major facilitator superfamily (MFS) profile" evidence="7">
    <location>
        <begin position="4"/>
        <end position="392"/>
    </location>
</feature>
<feature type="transmembrane region" description="Helical" evidence="6">
    <location>
        <begin position="294"/>
        <end position="313"/>
    </location>
</feature>
<feature type="transmembrane region" description="Helical" evidence="6">
    <location>
        <begin position="325"/>
        <end position="346"/>
    </location>
</feature>
<evidence type="ECO:0000256" key="3">
    <source>
        <dbReference type="ARBA" id="ARBA00022692"/>
    </source>
</evidence>
<dbReference type="InterPro" id="IPR020846">
    <property type="entry name" value="MFS_dom"/>
</dbReference>
<gene>
    <name evidence="8" type="ORF">ACFQ3C_09470</name>
</gene>
<feature type="transmembrane region" description="Helical" evidence="6">
    <location>
        <begin position="366"/>
        <end position="386"/>
    </location>
</feature>
<feature type="transmembrane region" description="Helical" evidence="6">
    <location>
        <begin position="200"/>
        <end position="217"/>
    </location>
</feature>
<evidence type="ECO:0000256" key="4">
    <source>
        <dbReference type="ARBA" id="ARBA00022989"/>
    </source>
</evidence>
<keyword evidence="9" id="KW-1185">Reference proteome</keyword>
<evidence type="ECO:0000256" key="5">
    <source>
        <dbReference type="ARBA" id="ARBA00023136"/>
    </source>
</evidence>
<feature type="transmembrane region" description="Helical" evidence="6">
    <location>
        <begin position="95"/>
        <end position="117"/>
    </location>
</feature>
<dbReference type="PANTHER" id="PTHR43124:SF3">
    <property type="entry name" value="CHLORAMPHENICOL EFFLUX PUMP RV0191"/>
    <property type="match status" value="1"/>
</dbReference>
<comment type="subcellular location">
    <subcellularLocation>
        <location evidence="1">Cell membrane</location>
        <topology evidence="1">Multi-pass membrane protein</topology>
    </subcellularLocation>
</comment>
<protein>
    <submittedName>
        <fullName evidence="8">MFS transporter</fullName>
    </submittedName>
</protein>
<dbReference type="EMBL" id="JBHTKR010000003">
    <property type="protein sequence ID" value="MFD1194898.1"/>
    <property type="molecule type" value="Genomic_DNA"/>
</dbReference>
<comment type="caution">
    <text evidence="8">The sequence shown here is derived from an EMBL/GenBank/DDBJ whole genome shotgun (WGS) entry which is preliminary data.</text>
</comment>
<keyword evidence="2" id="KW-1003">Cell membrane</keyword>
<dbReference type="PROSITE" id="PS50850">
    <property type="entry name" value="MFS"/>
    <property type="match status" value="1"/>
</dbReference>
<proteinExistence type="predicted"/>
<organism evidence="8 9">
    <name type="scientific">Seohaeicola saemankumensis</name>
    <dbReference type="NCBI Taxonomy" id="481181"/>
    <lineage>
        <taxon>Bacteria</taxon>
        <taxon>Pseudomonadati</taxon>
        <taxon>Pseudomonadota</taxon>
        <taxon>Alphaproteobacteria</taxon>
        <taxon>Rhodobacterales</taxon>
        <taxon>Roseobacteraceae</taxon>
        <taxon>Seohaeicola</taxon>
    </lineage>
</organism>
<evidence type="ECO:0000313" key="9">
    <source>
        <dbReference type="Proteomes" id="UP001597151"/>
    </source>
</evidence>
<dbReference type="InterPro" id="IPR011701">
    <property type="entry name" value="MFS"/>
</dbReference>
<reference evidence="9" key="1">
    <citation type="journal article" date="2019" name="Int. J. Syst. Evol. Microbiol.">
        <title>The Global Catalogue of Microorganisms (GCM) 10K type strain sequencing project: providing services to taxonomists for standard genome sequencing and annotation.</title>
        <authorList>
            <consortium name="The Broad Institute Genomics Platform"/>
            <consortium name="The Broad Institute Genome Sequencing Center for Infectious Disease"/>
            <person name="Wu L."/>
            <person name="Ma J."/>
        </authorList>
    </citation>
    <scope>NUCLEOTIDE SEQUENCE [LARGE SCALE GENOMIC DNA]</scope>
    <source>
        <strain evidence="9">CCUG 55328</strain>
    </source>
</reference>